<comment type="pathway">
    <text evidence="1 6">Carbohydrate biosynthesis; dTDP-L-rhamnose biosynthesis.</text>
</comment>
<sequence>MRILMTGANGQLGCELRRVFASETLILKDLPEFDLSGLRIEEDVVGARPDLIIHAGAYTDVDGAEREPERAMAINASGTAQVARAAARVGARLLYISTDYVFPGTQRHPYSEADAPAPVNAYGLSKWRGEQAVAESGADALIVRTAWLYGAMGKNFVKSIMRAALTQPSLRVVDDQRGSPTSVEDLASVIKATATGSMQGILHVTNRGDCTWCEFARAIVEAMNLDISVLPISTTEAGRLAPRPAYSVLGQQRLARLDLAPRDWREALNQFVKAEQALVTVHP</sequence>
<comment type="similarity">
    <text evidence="2 6">Belongs to the dTDP-4-dehydrorhamnose reductase family.</text>
</comment>
<evidence type="ECO:0000256" key="2">
    <source>
        <dbReference type="ARBA" id="ARBA00010944"/>
    </source>
</evidence>
<dbReference type="GO" id="GO:0005829">
    <property type="term" value="C:cytosol"/>
    <property type="evidence" value="ECO:0007669"/>
    <property type="project" value="TreeGrafter"/>
</dbReference>
<dbReference type="NCBIfam" id="TIGR01214">
    <property type="entry name" value="rmlD"/>
    <property type="match status" value="1"/>
</dbReference>
<evidence type="ECO:0000256" key="3">
    <source>
        <dbReference type="ARBA" id="ARBA00012929"/>
    </source>
</evidence>
<dbReference type="EMBL" id="OUNR01000017">
    <property type="protein sequence ID" value="SPP65615.1"/>
    <property type="molecule type" value="Genomic_DNA"/>
</dbReference>
<dbReference type="Proteomes" id="UP000248168">
    <property type="component" value="Unassembled WGS sequence"/>
</dbReference>
<dbReference type="Pfam" id="PF04321">
    <property type="entry name" value="RmlD_sub_bind"/>
    <property type="match status" value="1"/>
</dbReference>
<accession>A0A330L8E3</accession>
<dbReference type="InterPro" id="IPR029903">
    <property type="entry name" value="RmlD-like-bd"/>
</dbReference>
<dbReference type="AlphaFoldDB" id="A0A330L8E3"/>
<dbReference type="InParanoid" id="A0A330L8E3"/>
<comment type="catalytic activity">
    <reaction evidence="5">
        <text>dTDP-beta-L-rhamnose + NADP(+) = dTDP-4-dehydro-beta-L-rhamnose + NADPH + H(+)</text>
        <dbReference type="Rhea" id="RHEA:21796"/>
        <dbReference type="ChEBI" id="CHEBI:15378"/>
        <dbReference type="ChEBI" id="CHEBI:57510"/>
        <dbReference type="ChEBI" id="CHEBI:57783"/>
        <dbReference type="ChEBI" id="CHEBI:58349"/>
        <dbReference type="ChEBI" id="CHEBI:62830"/>
        <dbReference type="EC" id="1.1.1.133"/>
    </reaction>
</comment>
<dbReference type="PANTHER" id="PTHR10491">
    <property type="entry name" value="DTDP-4-DEHYDRORHAMNOSE REDUCTASE"/>
    <property type="match status" value="1"/>
</dbReference>
<dbReference type="Gene3D" id="3.40.50.720">
    <property type="entry name" value="NAD(P)-binding Rossmann-like Domain"/>
    <property type="match status" value="1"/>
</dbReference>
<evidence type="ECO:0000313" key="9">
    <source>
        <dbReference type="Proteomes" id="UP000248168"/>
    </source>
</evidence>
<keyword evidence="6" id="KW-0560">Oxidoreductase</keyword>
<name>A0A330L8E3_9BACT</name>
<dbReference type="InterPro" id="IPR005913">
    <property type="entry name" value="dTDP_dehydrorham_reduct"/>
</dbReference>
<feature type="domain" description="RmlD-like substrate binding" evidence="7">
    <location>
        <begin position="1"/>
        <end position="274"/>
    </location>
</feature>
<evidence type="ECO:0000256" key="5">
    <source>
        <dbReference type="ARBA" id="ARBA00048200"/>
    </source>
</evidence>
<reference evidence="9" key="1">
    <citation type="submission" date="2018-04" db="EMBL/GenBank/DDBJ databases">
        <authorList>
            <person name="Lucker S."/>
            <person name="Sakoula D."/>
        </authorList>
    </citation>
    <scope>NUCLEOTIDE SEQUENCE [LARGE SCALE GENOMIC DNA]</scope>
</reference>
<evidence type="ECO:0000259" key="7">
    <source>
        <dbReference type="Pfam" id="PF04321"/>
    </source>
</evidence>
<evidence type="ECO:0000256" key="4">
    <source>
        <dbReference type="ARBA" id="ARBA00017099"/>
    </source>
</evidence>
<keyword evidence="9" id="KW-1185">Reference proteome</keyword>
<dbReference type="GO" id="GO:0019305">
    <property type="term" value="P:dTDP-rhamnose biosynthetic process"/>
    <property type="evidence" value="ECO:0007669"/>
    <property type="project" value="UniProtKB-UniPathway"/>
</dbReference>
<evidence type="ECO:0000256" key="6">
    <source>
        <dbReference type="RuleBase" id="RU364082"/>
    </source>
</evidence>
<protein>
    <recommendedName>
        <fullName evidence="4 6">dTDP-4-dehydrorhamnose reductase</fullName>
        <ecNumber evidence="3 6">1.1.1.133</ecNumber>
    </recommendedName>
</protein>
<dbReference type="GO" id="GO:0008831">
    <property type="term" value="F:dTDP-4-dehydrorhamnose reductase activity"/>
    <property type="evidence" value="ECO:0007669"/>
    <property type="project" value="UniProtKB-EC"/>
</dbReference>
<dbReference type="OrthoDB" id="9803892at2"/>
<comment type="function">
    <text evidence="6">Catalyzes the reduction of dTDP-6-deoxy-L-lyxo-4-hexulose to yield dTDP-L-rhamnose.</text>
</comment>
<proteinExistence type="inferred from homology"/>
<dbReference type="UniPathway" id="UPA00124"/>
<gene>
    <name evidence="8" type="primary">spsK</name>
    <name evidence="8" type="ORF">NITLEN_40088</name>
</gene>
<organism evidence="8 9">
    <name type="scientific">Nitrospira lenta</name>
    <dbReference type="NCBI Taxonomy" id="1436998"/>
    <lineage>
        <taxon>Bacteria</taxon>
        <taxon>Pseudomonadati</taxon>
        <taxon>Nitrospirota</taxon>
        <taxon>Nitrospiria</taxon>
        <taxon>Nitrospirales</taxon>
        <taxon>Nitrospiraceae</taxon>
        <taxon>Nitrospira</taxon>
    </lineage>
</organism>
<dbReference type="RefSeq" id="WP_121989874.1">
    <property type="nucleotide sequence ID" value="NZ_OUNR01000017.1"/>
</dbReference>
<evidence type="ECO:0000256" key="1">
    <source>
        <dbReference type="ARBA" id="ARBA00004781"/>
    </source>
</evidence>
<dbReference type="Gene3D" id="3.90.25.10">
    <property type="entry name" value="UDP-galactose 4-epimerase, domain 1"/>
    <property type="match status" value="1"/>
</dbReference>
<evidence type="ECO:0000313" key="8">
    <source>
        <dbReference type="EMBL" id="SPP65615.1"/>
    </source>
</evidence>
<dbReference type="CDD" id="cd05254">
    <property type="entry name" value="dTDP_HR_like_SDR_e"/>
    <property type="match status" value="1"/>
</dbReference>
<dbReference type="InterPro" id="IPR036291">
    <property type="entry name" value="NAD(P)-bd_dom_sf"/>
</dbReference>
<dbReference type="FunCoup" id="A0A330L8E3">
    <property type="interactions" value="447"/>
</dbReference>
<keyword evidence="6" id="KW-0521">NADP</keyword>
<dbReference type="EC" id="1.1.1.133" evidence="3 6"/>
<dbReference type="SUPFAM" id="SSF51735">
    <property type="entry name" value="NAD(P)-binding Rossmann-fold domains"/>
    <property type="match status" value="1"/>
</dbReference>
<dbReference type="PANTHER" id="PTHR10491:SF4">
    <property type="entry name" value="METHIONINE ADENOSYLTRANSFERASE 2 SUBUNIT BETA"/>
    <property type="match status" value="1"/>
</dbReference>